<protein>
    <submittedName>
        <fullName evidence="1">Uncharacterized protein</fullName>
    </submittedName>
</protein>
<name>A0A840QU71_9BACI</name>
<keyword evidence="2" id="KW-1185">Reference proteome</keyword>
<evidence type="ECO:0000313" key="2">
    <source>
        <dbReference type="Proteomes" id="UP000551878"/>
    </source>
</evidence>
<gene>
    <name evidence="1" type="ORF">HNQ41_003061</name>
</gene>
<evidence type="ECO:0000313" key="1">
    <source>
        <dbReference type="EMBL" id="MBB5174838.1"/>
    </source>
</evidence>
<comment type="caution">
    <text evidence="1">The sequence shown here is derived from an EMBL/GenBank/DDBJ whole genome shotgun (WGS) entry which is preliminary data.</text>
</comment>
<dbReference type="AlphaFoldDB" id="A0A840QU71"/>
<reference evidence="1 2" key="1">
    <citation type="submission" date="2020-08" db="EMBL/GenBank/DDBJ databases">
        <title>Genomic Encyclopedia of Type Strains, Phase IV (KMG-IV): sequencing the most valuable type-strain genomes for metagenomic binning, comparative biology and taxonomic classification.</title>
        <authorList>
            <person name="Goeker M."/>
        </authorList>
    </citation>
    <scope>NUCLEOTIDE SEQUENCE [LARGE SCALE GENOMIC DNA]</scope>
    <source>
        <strain evidence="1 2">DSM 24696</strain>
    </source>
</reference>
<dbReference type="Proteomes" id="UP000551878">
    <property type="component" value="Unassembled WGS sequence"/>
</dbReference>
<accession>A0A840QU71</accession>
<proteinExistence type="predicted"/>
<dbReference type="EMBL" id="JACHHB010000017">
    <property type="protein sequence ID" value="MBB5174838.1"/>
    <property type="molecule type" value="Genomic_DNA"/>
</dbReference>
<organism evidence="1 2">
    <name type="scientific">Texcoconibacillus texcoconensis</name>
    <dbReference type="NCBI Taxonomy" id="1095777"/>
    <lineage>
        <taxon>Bacteria</taxon>
        <taxon>Bacillati</taxon>
        <taxon>Bacillota</taxon>
        <taxon>Bacilli</taxon>
        <taxon>Bacillales</taxon>
        <taxon>Bacillaceae</taxon>
        <taxon>Texcoconibacillus</taxon>
    </lineage>
</organism>
<sequence>MEKNVSLVKIDHVYRASKITYNSSRDMHSVSLKRGSYSP</sequence>